<gene>
    <name evidence="2" type="ORF">CQW29_06650</name>
</gene>
<evidence type="ECO:0000313" key="3">
    <source>
        <dbReference type="Proteomes" id="UP000239181"/>
    </source>
</evidence>
<dbReference type="RefSeq" id="WP_105591923.1">
    <property type="nucleotide sequence ID" value="NZ_PDET01000003.1"/>
</dbReference>
<comment type="caution">
    <text evidence="2">The sequence shown here is derived from an EMBL/GenBank/DDBJ whole genome shotgun (WGS) entry which is preliminary data.</text>
</comment>
<dbReference type="Proteomes" id="UP000239181">
    <property type="component" value="Unassembled WGS sequence"/>
</dbReference>
<dbReference type="AlphaFoldDB" id="A0A2S9IFB2"/>
<proteinExistence type="predicted"/>
<organism evidence="2 3">
    <name type="scientific">Pantoea coffeiphila</name>
    <dbReference type="NCBI Taxonomy" id="1465635"/>
    <lineage>
        <taxon>Bacteria</taxon>
        <taxon>Pseudomonadati</taxon>
        <taxon>Pseudomonadota</taxon>
        <taxon>Gammaproteobacteria</taxon>
        <taxon>Enterobacterales</taxon>
        <taxon>Erwiniaceae</taxon>
        <taxon>Pantoea</taxon>
    </lineage>
</organism>
<keyword evidence="3" id="KW-1185">Reference proteome</keyword>
<evidence type="ECO:0000259" key="1">
    <source>
        <dbReference type="PROSITE" id="PS51688"/>
    </source>
</evidence>
<dbReference type="EMBL" id="PDET01000003">
    <property type="protein sequence ID" value="PRD16480.1"/>
    <property type="molecule type" value="Genomic_DNA"/>
</dbReference>
<reference evidence="2 3" key="1">
    <citation type="submission" date="2017-10" db="EMBL/GenBank/DDBJ databases">
        <title>Draft genome of two endophytic bacteria isolated from 'guarana' Paullinia cupana (Mart.) Ducke.</title>
        <authorList>
            <person name="Siqueira K.A."/>
            <person name="Liotti R.G."/>
            <person name="Mendes T.A."/>
            <person name="Soares M.A."/>
        </authorList>
    </citation>
    <scope>NUCLEOTIDE SEQUENCE [LARGE SCALE GENOMIC DNA]</scope>
    <source>
        <strain evidence="2 3">342</strain>
    </source>
</reference>
<protein>
    <recommendedName>
        <fullName evidence="1">Peptidase S74 domain-containing protein</fullName>
    </recommendedName>
</protein>
<dbReference type="InterPro" id="IPR048390">
    <property type="entry name" value="Gp34_trimer"/>
</dbReference>
<dbReference type="PROSITE" id="PS51688">
    <property type="entry name" value="ICA"/>
    <property type="match status" value="1"/>
</dbReference>
<feature type="domain" description="Peptidase S74" evidence="1">
    <location>
        <begin position="271"/>
        <end position="366"/>
    </location>
</feature>
<sequence>MTEQMNNAQVLNGVNTDISELKSLSTLRKRVVSDGEIVSKSANAFRLSYGKNGVILRNDGNNFYTLITSADQAQDGSWNTLRPFAFNLTSGRVSIGNGLDISGGAMVSHNAGIGTATSIPASLINGQTYNSAPVHTDLNSGGVITSMLMRTRVITDKDDFGVISYRDRKGGWSELQVRSNAELSVGQLVKRNTNGWLWAAGTQNVNNNADRKTNGLHVQGAGNLFAEVYHYERIGKHHMLAVHVANGGKEGRYEFRNDGNAYTNGTWNNSSDARMKTDVVKISDALDRLNKISGYTYLKQGVQEAGVIAQEVEVVLPQCVTQTELQLNDGSVLKDARSININGVVALLVEALKEERVARMELESRLAVVEATVTGN</sequence>
<evidence type="ECO:0000313" key="2">
    <source>
        <dbReference type="EMBL" id="PRD16480.1"/>
    </source>
</evidence>
<name>A0A2S9IFB2_9GAMM</name>
<dbReference type="InterPro" id="IPR030392">
    <property type="entry name" value="S74_ICA"/>
</dbReference>
<dbReference type="Pfam" id="PF21446">
    <property type="entry name" value="Gp34_trimer"/>
    <property type="match status" value="1"/>
</dbReference>
<dbReference type="Pfam" id="PF13884">
    <property type="entry name" value="Peptidase_S74"/>
    <property type="match status" value="1"/>
</dbReference>
<accession>A0A2S9IFB2</accession>
<dbReference type="OrthoDB" id="9810174at2"/>